<reference evidence="13" key="1">
    <citation type="submission" date="2013-06" db="EMBL/GenBank/DDBJ databases">
        <authorList>
            <person name="Zhao Q."/>
        </authorList>
    </citation>
    <scope>NUCLEOTIDE SEQUENCE</scope>
    <source>
        <strain evidence="13">cv. W1943</strain>
    </source>
</reference>
<evidence type="ECO:0000256" key="6">
    <source>
        <dbReference type="ARBA" id="ARBA00023163"/>
    </source>
</evidence>
<evidence type="ECO:0000256" key="1">
    <source>
        <dbReference type="ARBA" id="ARBA00004123"/>
    </source>
</evidence>
<evidence type="ECO:0000259" key="9">
    <source>
        <dbReference type="Pfam" id="PF07887"/>
    </source>
</evidence>
<evidence type="ECO:0000256" key="5">
    <source>
        <dbReference type="ARBA" id="ARBA00023159"/>
    </source>
</evidence>
<dbReference type="GO" id="GO:0003700">
    <property type="term" value="F:DNA-binding transcription factor activity"/>
    <property type="evidence" value="ECO:0007669"/>
    <property type="project" value="TreeGrafter"/>
</dbReference>
<accession>A0A0E0RIM7</accession>
<feature type="compositionally biased region" description="Polar residues" evidence="8">
    <location>
        <begin position="220"/>
        <end position="229"/>
    </location>
</feature>
<evidence type="ECO:0000256" key="8">
    <source>
        <dbReference type="SAM" id="MobiDB-lite"/>
    </source>
</evidence>
<name>A0A0E0RIM7_ORYRU</name>
<keyword evidence="13" id="KW-1185">Reference proteome</keyword>
<sequence>MLSKTELKKCHLQLYSVFVSLQVAATTRATTPRAESAGTEEREREREREREAPGGRRKRIISRSMDGNKRRRTRRRLSLATATAGDGDGDGMAAAPPPAKRQRCHAVEELPSPRRGLLRQSVLVVVFLRRAMLLAWGGRKADDDDGGGGAAVGVSRIGGVVRDELRRCLGPIARSFSLQFSKLERKLESRLERIDQRIENLNHKVDQITPLRRSHCNHQHPMQGTNNEGANAEGVETNEDDDKNTCVRLRFLNEMKPPIYHDDELKAENSEDIRIGIFDGEQMIKSGPLSKVKLEILALEGNFPYNSMESWTTKEFNEHRACGRDERGDVLAGERTVQLINGEASLGAIKFREGSCKARKGKFILAARVCDSARTGVHVQEAVMTPVVVQDRRNKSNEKSHPPKLDDKVHRLEEIAINGIYCKRLVEKGIKTVKDFLKALNKDPDNLANILHMKKGSKAWEKMVTHARDCSLEGKPELKSYPVAQTNVVLIFDCVNSLVGAWFGGSYIASDSLSSAQQVIVDKLKGEAYQLLDQLPFDYIMEGGFPILNPMNANADYRAQGTEAVGGLDHAQIDPSFANANYQDQSTAQAGQEQFSSAAVAGWCQDSIAQPSSSHQTNHVVYPGGAQVNYSHQTNCVAPCDYPCQGASMVPGFDQVELQGRPFLGRDDLEASTSAHNNLPFPPQQQFTFSGDPGSSAQVNMQSQGHSKPSTSTTQGNLPTQQQWSQSQYHGNNWG</sequence>
<protein>
    <recommendedName>
        <fullName evidence="14">Calmodulin-binding protein-like</fullName>
    </recommendedName>
</protein>
<feature type="region of interest" description="Disordered" evidence="8">
    <location>
        <begin position="27"/>
        <end position="99"/>
    </location>
</feature>
<comment type="subcellular location">
    <subcellularLocation>
        <location evidence="1">Nucleus</location>
    </subcellularLocation>
</comment>
<evidence type="ECO:0000313" key="13">
    <source>
        <dbReference type="Proteomes" id="UP000008022"/>
    </source>
</evidence>
<organism evidence="12 13">
    <name type="scientific">Oryza rufipogon</name>
    <name type="common">Brownbeard rice</name>
    <name type="synonym">Asian wild rice</name>
    <dbReference type="NCBI Taxonomy" id="4529"/>
    <lineage>
        <taxon>Eukaryota</taxon>
        <taxon>Viridiplantae</taxon>
        <taxon>Streptophyta</taxon>
        <taxon>Embryophyta</taxon>
        <taxon>Tracheophyta</taxon>
        <taxon>Spermatophyta</taxon>
        <taxon>Magnoliopsida</taxon>
        <taxon>Liliopsida</taxon>
        <taxon>Poales</taxon>
        <taxon>Poaceae</taxon>
        <taxon>BOP clade</taxon>
        <taxon>Oryzoideae</taxon>
        <taxon>Oryzeae</taxon>
        <taxon>Oryzinae</taxon>
        <taxon>Oryza</taxon>
    </lineage>
</organism>
<reference evidence="12" key="2">
    <citation type="submission" date="2015-06" db="UniProtKB">
        <authorList>
            <consortium name="EnsemblPlants"/>
        </authorList>
    </citation>
    <scope>IDENTIFICATION</scope>
</reference>
<feature type="domain" description="Calmodulin binding protein-like N-terminal" evidence="9">
    <location>
        <begin position="247"/>
        <end position="392"/>
    </location>
</feature>
<comment type="similarity">
    <text evidence="2">Belongs to the plant ACBP60 protein family.</text>
</comment>
<dbReference type="Pfam" id="PF20452">
    <property type="entry name" value="Calmod_bind_C"/>
    <property type="match status" value="1"/>
</dbReference>
<dbReference type="OMA" id="NPMNANA"/>
<keyword evidence="6" id="KW-0804">Transcription</keyword>
<keyword evidence="3" id="KW-0805">Transcription regulation</keyword>
<evidence type="ECO:0000313" key="12">
    <source>
        <dbReference type="EnsemblPlants" id="ORUFI12G17210.1"/>
    </source>
</evidence>
<evidence type="ECO:0000259" key="10">
    <source>
        <dbReference type="Pfam" id="PF20451"/>
    </source>
</evidence>
<keyword evidence="5" id="KW-0010">Activator</keyword>
<dbReference type="HOGENOM" id="CLU_015174_2_0_1"/>
<dbReference type="PANTHER" id="PTHR31713:SF84">
    <property type="entry name" value="PROTEIN, PUTATIVE, EXPRESSED-RELATED"/>
    <property type="match status" value="1"/>
</dbReference>
<dbReference type="GO" id="GO:0005516">
    <property type="term" value="F:calmodulin binding"/>
    <property type="evidence" value="ECO:0007669"/>
    <property type="project" value="InterPro"/>
</dbReference>
<keyword evidence="4" id="KW-0238">DNA-binding</keyword>
<dbReference type="EnsemblPlants" id="ORUFI12G17210.1">
    <property type="protein sequence ID" value="ORUFI12G17210.1"/>
    <property type="gene ID" value="ORUFI12G17210"/>
</dbReference>
<dbReference type="InterPro" id="IPR012416">
    <property type="entry name" value="CBP60"/>
</dbReference>
<feature type="compositionally biased region" description="Basic and acidic residues" evidence="8">
    <location>
        <begin position="39"/>
        <end position="54"/>
    </location>
</feature>
<dbReference type="GO" id="GO:0005634">
    <property type="term" value="C:nucleus"/>
    <property type="evidence" value="ECO:0007669"/>
    <property type="project" value="UniProtKB-SubCell"/>
</dbReference>
<dbReference type="PANTHER" id="PTHR31713">
    <property type="entry name" value="OS02G0177800 PROTEIN"/>
    <property type="match status" value="1"/>
</dbReference>
<evidence type="ECO:0000259" key="11">
    <source>
        <dbReference type="Pfam" id="PF20452"/>
    </source>
</evidence>
<keyword evidence="7" id="KW-0539">Nucleus</keyword>
<feature type="region of interest" description="Disordered" evidence="8">
    <location>
        <begin position="220"/>
        <end position="240"/>
    </location>
</feature>
<evidence type="ECO:0008006" key="14">
    <source>
        <dbReference type="Google" id="ProtNLM"/>
    </source>
</evidence>
<dbReference type="Gramene" id="ORUFI12G17210.1">
    <property type="protein sequence ID" value="ORUFI12G17210.1"/>
    <property type="gene ID" value="ORUFI12G17210"/>
</dbReference>
<evidence type="ECO:0000256" key="7">
    <source>
        <dbReference type="ARBA" id="ARBA00023242"/>
    </source>
</evidence>
<dbReference type="STRING" id="4529.A0A0E0RIM7"/>
<dbReference type="Pfam" id="PF07887">
    <property type="entry name" value="Calmodulin_bind"/>
    <property type="match status" value="1"/>
</dbReference>
<evidence type="ECO:0000256" key="3">
    <source>
        <dbReference type="ARBA" id="ARBA00023015"/>
    </source>
</evidence>
<dbReference type="Pfam" id="PF20451">
    <property type="entry name" value="Calmod_bind_M"/>
    <property type="match status" value="1"/>
</dbReference>
<dbReference type="AlphaFoldDB" id="A0A0E0RIM7"/>
<dbReference type="InterPro" id="IPR046829">
    <property type="entry name" value="Calmod_bind_C"/>
</dbReference>
<dbReference type="eggNOG" id="ENOG502QWE3">
    <property type="taxonomic scope" value="Eukaryota"/>
</dbReference>
<proteinExistence type="inferred from homology"/>
<dbReference type="InterPro" id="IPR046830">
    <property type="entry name" value="Calmod_bind_M"/>
</dbReference>
<feature type="region of interest" description="Disordered" evidence="8">
    <location>
        <begin position="672"/>
        <end position="735"/>
    </location>
</feature>
<dbReference type="GO" id="GO:0043565">
    <property type="term" value="F:sequence-specific DNA binding"/>
    <property type="evidence" value="ECO:0007669"/>
    <property type="project" value="TreeGrafter"/>
</dbReference>
<feature type="compositionally biased region" description="Low complexity" evidence="8">
    <location>
        <begin position="27"/>
        <end position="37"/>
    </location>
</feature>
<feature type="compositionally biased region" description="Polar residues" evidence="8">
    <location>
        <begin position="684"/>
        <end position="735"/>
    </location>
</feature>
<dbReference type="Proteomes" id="UP000008022">
    <property type="component" value="Unassembled WGS sequence"/>
</dbReference>
<evidence type="ECO:0000256" key="2">
    <source>
        <dbReference type="ARBA" id="ARBA00007214"/>
    </source>
</evidence>
<evidence type="ECO:0000256" key="4">
    <source>
        <dbReference type="ARBA" id="ARBA00023125"/>
    </source>
</evidence>
<feature type="domain" description="Calmodulin binding protein central" evidence="10">
    <location>
        <begin position="405"/>
        <end position="470"/>
    </location>
</feature>
<feature type="domain" description="Calmodulin binding protein C-terminal" evidence="11">
    <location>
        <begin position="478"/>
        <end position="535"/>
    </location>
</feature>
<dbReference type="InterPro" id="IPR046831">
    <property type="entry name" value="Calmodulin_bind_N"/>
</dbReference>
<dbReference type="GO" id="GO:0080142">
    <property type="term" value="P:regulation of salicylic acid biosynthetic process"/>
    <property type="evidence" value="ECO:0007669"/>
    <property type="project" value="TreeGrafter"/>
</dbReference>